<gene>
    <name evidence="1" type="ORF">AXG93_669s1450</name>
</gene>
<comment type="caution">
    <text evidence="1">The sequence shown here is derived from an EMBL/GenBank/DDBJ whole genome shotgun (WGS) entry which is preliminary data.</text>
</comment>
<reference evidence="1" key="1">
    <citation type="submission" date="2016-03" db="EMBL/GenBank/DDBJ databases">
        <title>Mechanisms controlling the formation of the plant cell surface in tip-growing cells are functionally conserved among land plants.</title>
        <authorList>
            <person name="Honkanen S."/>
            <person name="Jones V.A."/>
            <person name="Morieri G."/>
            <person name="Champion C."/>
            <person name="Hetherington A.J."/>
            <person name="Kelly S."/>
            <person name="Saint-Marcoux D."/>
            <person name="Proust H."/>
            <person name="Prescott H."/>
            <person name="Dolan L."/>
        </authorList>
    </citation>
    <scope>NUCLEOTIDE SEQUENCE [LARGE SCALE GENOMIC DNA]</scope>
    <source>
        <tissue evidence="1">Whole gametophyte</tissue>
    </source>
</reference>
<keyword evidence="2" id="KW-1185">Reference proteome</keyword>
<dbReference type="Proteomes" id="UP000077202">
    <property type="component" value="Unassembled WGS sequence"/>
</dbReference>
<name>A0A176WBB3_MARPO</name>
<accession>A0A176WBB3</accession>
<organism evidence="1 2">
    <name type="scientific">Marchantia polymorpha subsp. ruderalis</name>
    <dbReference type="NCBI Taxonomy" id="1480154"/>
    <lineage>
        <taxon>Eukaryota</taxon>
        <taxon>Viridiplantae</taxon>
        <taxon>Streptophyta</taxon>
        <taxon>Embryophyta</taxon>
        <taxon>Marchantiophyta</taxon>
        <taxon>Marchantiopsida</taxon>
        <taxon>Marchantiidae</taxon>
        <taxon>Marchantiales</taxon>
        <taxon>Marchantiaceae</taxon>
        <taxon>Marchantia</taxon>
    </lineage>
</organism>
<protein>
    <submittedName>
        <fullName evidence="1">Uncharacterized protein</fullName>
    </submittedName>
</protein>
<evidence type="ECO:0000313" key="1">
    <source>
        <dbReference type="EMBL" id="OAE29993.1"/>
    </source>
</evidence>
<dbReference type="AlphaFoldDB" id="A0A176WBB3"/>
<proteinExistence type="predicted"/>
<dbReference type="EMBL" id="LVLJ01001379">
    <property type="protein sequence ID" value="OAE29993.1"/>
    <property type="molecule type" value="Genomic_DNA"/>
</dbReference>
<sequence>MEGSKNTVVLALISFSTNAGTLTSEVLADDPDPHVNLYPQQIAAHCEPALYVEFSSVLALIIFSLRRLAELNDSKGLWNVMKTIVLKKLRSSLRDIFQSQRQRWRVELRTSLGQEAADAAFKAHWRSWITLPGISLSKS</sequence>
<evidence type="ECO:0000313" key="2">
    <source>
        <dbReference type="Proteomes" id="UP000077202"/>
    </source>
</evidence>